<dbReference type="InterPro" id="IPR000030">
    <property type="entry name" value="PPE_dom"/>
</dbReference>
<accession>A0A7I7NF07</accession>
<evidence type="ECO:0000259" key="3">
    <source>
        <dbReference type="Pfam" id="PF12484"/>
    </source>
</evidence>
<protein>
    <submittedName>
        <fullName evidence="4">PPE family protein</fullName>
    </submittedName>
</protein>
<dbReference type="KEGG" id="mlj:MLAC_02070"/>
<gene>
    <name evidence="4" type="primary">PPE31_1</name>
    <name evidence="4" type="ORF">MLAC_02070</name>
</gene>
<dbReference type="Pfam" id="PF00823">
    <property type="entry name" value="PPE"/>
    <property type="match status" value="1"/>
</dbReference>
<dbReference type="Pfam" id="PF12484">
    <property type="entry name" value="PPE-SVP"/>
    <property type="match status" value="1"/>
</dbReference>
<feature type="domain" description="PPE family C-terminal" evidence="3">
    <location>
        <begin position="294"/>
        <end position="370"/>
    </location>
</feature>
<name>A0A7I7NF07_9MYCO</name>
<evidence type="ECO:0000313" key="4">
    <source>
        <dbReference type="EMBL" id="BBX94913.1"/>
    </source>
</evidence>
<sequence length="381" mass="36794">MYAALPPEINSGRMYAGPGAGSMLAAAAAWDALAGELSSTAISFESVISGLTSGAWLGASSVAMAAAAAPYVTWLRATAAQVEQVASQARAAVAGYEAAYAMTVPPALVAANRAQLMTLIATNLLGQNFPAIAATEAQYGEMWAQDATAMYGYAAASAAATNLTPFTEPPQIANPAGLAAQAGALTQATGNSAANNVVATLSQLTSAVSPLLQAAGDSNLPQWVEDLSTVMSILGTPFFVCTSSAGLMMSAISTIKGFAPAAAAVASQVATGLGAAASEAAAAMGSATLSGVASAGLGQATTVGALSVPPAWAASAPTLSPSAMAALPGAAMSAAPSAGPAGGAPGLLGGLPMSASPGRAEAAGNGAQDGIAPLRVLPQLI</sequence>
<evidence type="ECO:0000313" key="5">
    <source>
        <dbReference type="Proteomes" id="UP000466396"/>
    </source>
</evidence>
<dbReference type="Gene3D" id="1.20.1260.20">
    <property type="entry name" value="PPE superfamily"/>
    <property type="match status" value="1"/>
</dbReference>
<dbReference type="AlphaFoldDB" id="A0A7I7NF07"/>
<dbReference type="Proteomes" id="UP000466396">
    <property type="component" value="Chromosome"/>
</dbReference>
<reference evidence="4 5" key="1">
    <citation type="journal article" date="2019" name="Emerg. Microbes Infect.">
        <title>Comprehensive subspecies identification of 175 nontuberculous mycobacteria species based on 7547 genomic profiles.</title>
        <authorList>
            <person name="Matsumoto Y."/>
            <person name="Kinjo T."/>
            <person name="Motooka D."/>
            <person name="Nabeya D."/>
            <person name="Jung N."/>
            <person name="Uechi K."/>
            <person name="Horii T."/>
            <person name="Iida T."/>
            <person name="Fujita J."/>
            <person name="Nakamura S."/>
        </authorList>
    </citation>
    <scope>NUCLEOTIDE SEQUENCE [LARGE SCALE GENOMIC DNA]</scope>
    <source>
        <strain evidence="4 5">JCM 15657</strain>
    </source>
</reference>
<dbReference type="PANTHER" id="PTHR46766">
    <property type="entry name" value="GLUTAMINE-RICH PROTEIN 2"/>
    <property type="match status" value="1"/>
</dbReference>
<evidence type="ECO:0000256" key="1">
    <source>
        <dbReference type="ARBA" id="ARBA00010652"/>
    </source>
</evidence>
<comment type="similarity">
    <text evidence="1">Belongs to the mycobacterial PPE family.</text>
</comment>
<feature type="domain" description="PPE" evidence="2">
    <location>
        <begin position="1"/>
        <end position="164"/>
    </location>
</feature>
<dbReference type="FunFam" id="1.20.1260.20:FF:000001">
    <property type="entry name" value="PPE family protein PPE41"/>
    <property type="match status" value="1"/>
</dbReference>
<keyword evidence="5" id="KW-1185">Reference proteome</keyword>
<dbReference type="InterPro" id="IPR038332">
    <property type="entry name" value="PPE_sf"/>
</dbReference>
<dbReference type="EMBL" id="AP022581">
    <property type="protein sequence ID" value="BBX94913.1"/>
    <property type="molecule type" value="Genomic_DNA"/>
</dbReference>
<dbReference type="SUPFAM" id="SSF140459">
    <property type="entry name" value="PE/PPE dimer-like"/>
    <property type="match status" value="1"/>
</dbReference>
<dbReference type="PANTHER" id="PTHR46766:SF1">
    <property type="entry name" value="GLUTAMINE-RICH PROTEIN 2"/>
    <property type="match status" value="1"/>
</dbReference>
<dbReference type="InterPro" id="IPR022171">
    <property type="entry name" value="PPE_C"/>
</dbReference>
<organism evidence="4 5">
    <name type="scientific">Mycobacterium lacus</name>
    <dbReference type="NCBI Taxonomy" id="169765"/>
    <lineage>
        <taxon>Bacteria</taxon>
        <taxon>Bacillati</taxon>
        <taxon>Actinomycetota</taxon>
        <taxon>Actinomycetes</taxon>
        <taxon>Mycobacteriales</taxon>
        <taxon>Mycobacteriaceae</taxon>
        <taxon>Mycobacterium</taxon>
    </lineage>
</organism>
<proteinExistence type="inferred from homology"/>
<evidence type="ECO:0000259" key="2">
    <source>
        <dbReference type="Pfam" id="PF00823"/>
    </source>
</evidence>
<dbReference type="GO" id="GO:0052572">
    <property type="term" value="P:response to host immune response"/>
    <property type="evidence" value="ECO:0007669"/>
    <property type="project" value="TreeGrafter"/>
</dbReference>